<sequence>MAIFGKLEEVKKQINNKAFQIAFDYLQNISDDFETIDENECIKEMLSEDIFVLKQAYTTKERSDCFFESHRKYVDVQFMVKGDEYMDVSCIESLKVIKEYDDKTDFIKYEGKENDISKLLIKEKELAIFYPSDAHQPCIKTTQKELVYKAVIKIPLELVKN</sequence>
<evidence type="ECO:0000313" key="2">
    <source>
        <dbReference type="Proteomes" id="UP000186074"/>
    </source>
</evidence>
<dbReference type="KEGG" id="alp:LPB137_06645"/>
<dbReference type="InterPro" id="IPR037012">
    <property type="entry name" value="NanQ/TabA/YiaL_sf"/>
</dbReference>
<dbReference type="EMBL" id="CP019070">
    <property type="protein sequence ID" value="APW65546.1"/>
    <property type="molecule type" value="Genomic_DNA"/>
</dbReference>
<organism evidence="1 2">
    <name type="scientific">Poseidonibacter parvus</name>
    <dbReference type="NCBI Taxonomy" id="1850254"/>
    <lineage>
        <taxon>Bacteria</taxon>
        <taxon>Pseudomonadati</taxon>
        <taxon>Campylobacterota</taxon>
        <taxon>Epsilonproteobacteria</taxon>
        <taxon>Campylobacterales</taxon>
        <taxon>Arcobacteraceae</taxon>
        <taxon>Poseidonibacter</taxon>
    </lineage>
</organism>
<gene>
    <name evidence="1" type="ORF">LPB137_06645</name>
</gene>
<dbReference type="PANTHER" id="PTHR34986:SF1">
    <property type="entry name" value="PROTEIN YIAL"/>
    <property type="match status" value="1"/>
</dbReference>
<protein>
    <recommendedName>
        <fullName evidence="3">YhcH/YjgK/YiaL family protein</fullName>
    </recommendedName>
</protein>
<dbReference type="RefSeq" id="WP_076086064.1">
    <property type="nucleotide sequence ID" value="NZ_CP019070.1"/>
</dbReference>
<reference evidence="1 2" key="1">
    <citation type="submission" date="2017-01" db="EMBL/GenBank/DDBJ databases">
        <title>Genome sequencing of Arcobacter sp. LPB0137.</title>
        <authorList>
            <person name="Lee G.-W."/>
            <person name="Yi H."/>
        </authorList>
    </citation>
    <scope>NUCLEOTIDE SEQUENCE [LARGE SCALE GENOMIC DNA]</scope>
    <source>
        <strain evidence="1 2">LPB0137</strain>
    </source>
</reference>
<evidence type="ECO:0008006" key="3">
    <source>
        <dbReference type="Google" id="ProtNLM"/>
    </source>
</evidence>
<keyword evidence="2" id="KW-1185">Reference proteome</keyword>
<dbReference type="Gene3D" id="2.60.120.370">
    <property type="entry name" value="YhcH/YjgK/YiaL"/>
    <property type="match status" value="1"/>
</dbReference>
<dbReference type="AlphaFoldDB" id="A0A1P8KLY4"/>
<dbReference type="Pfam" id="PF04074">
    <property type="entry name" value="DUF386"/>
    <property type="match status" value="1"/>
</dbReference>
<name>A0A1P8KLY4_9BACT</name>
<dbReference type="STRING" id="1850254.LPB137_06645"/>
<dbReference type="PANTHER" id="PTHR34986">
    <property type="entry name" value="EVOLVED BETA-GALACTOSIDASE SUBUNIT BETA"/>
    <property type="match status" value="1"/>
</dbReference>
<evidence type="ECO:0000313" key="1">
    <source>
        <dbReference type="EMBL" id="APW65546.1"/>
    </source>
</evidence>
<dbReference type="SUPFAM" id="SSF51197">
    <property type="entry name" value="Clavaminate synthase-like"/>
    <property type="match status" value="1"/>
</dbReference>
<dbReference type="OrthoDB" id="6196468at2"/>
<dbReference type="NCBIfam" id="TIGR00022">
    <property type="entry name" value="YhcH/YjgK/YiaL family protein"/>
    <property type="match status" value="1"/>
</dbReference>
<proteinExistence type="predicted"/>
<dbReference type="InterPro" id="IPR004375">
    <property type="entry name" value="NanQ/TabA/YiaL"/>
</dbReference>
<accession>A0A1P8KLY4</accession>
<dbReference type="GO" id="GO:0005829">
    <property type="term" value="C:cytosol"/>
    <property type="evidence" value="ECO:0007669"/>
    <property type="project" value="TreeGrafter"/>
</dbReference>
<dbReference type="Proteomes" id="UP000186074">
    <property type="component" value="Chromosome"/>
</dbReference>